<evidence type="ECO:0000313" key="3">
    <source>
        <dbReference type="EMBL" id="KAL2849154.1"/>
    </source>
</evidence>
<feature type="transmembrane region" description="Helical" evidence="2">
    <location>
        <begin position="55"/>
        <end position="75"/>
    </location>
</feature>
<proteinExistence type="predicted"/>
<evidence type="ECO:0000256" key="2">
    <source>
        <dbReference type="SAM" id="Phobius"/>
    </source>
</evidence>
<evidence type="ECO:0000256" key="1">
    <source>
        <dbReference type="SAM" id="MobiDB-lite"/>
    </source>
</evidence>
<keyword evidence="2" id="KW-1133">Transmembrane helix</keyword>
<dbReference type="Proteomes" id="UP001610446">
    <property type="component" value="Unassembled WGS sequence"/>
</dbReference>
<feature type="region of interest" description="Disordered" evidence="1">
    <location>
        <begin position="1"/>
        <end position="20"/>
    </location>
</feature>
<protein>
    <recommendedName>
        <fullName evidence="5">GPI mannosyltransferase I</fullName>
    </recommendedName>
</protein>
<accession>A0ABR4KA80</accession>
<evidence type="ECO:0000313" key="4">
    <source>
        <dbReference type="Proteomes" id="UP001610446"/>
    </source>
</evidence>
<keyword evidence="2" id="KW-0472">Membrane</keyword>
<name>A0ABR4KA80_9EURO</name>
<keyword evidence="2" id="KW-0812">Transmembrane</keyword>
<reference evidence="3 4" key="1">
    <citation type="submission" date="2024-07" db="EMBL/GenBank/DDBJ databases">
        <title>Section-level genome sequencing and comparative genomics of Aspergillus sections Usti and Cavernicolus.</title>
        <authorList>
            <consortium name="Lawrence Berkeley National Laboratory"/>
            <person name="Nybo J.L."/>
            <person name="Vesth T.C."/>
            <person name="Theobald S."/>
            <person name="Frisvad J.C."/>
            <person name="Larsen T.O."/>
            <person name="Kjaerboelling I."/>
            <person name="Rothschild-Mancinelli K."/>
            <person name="Lyhne E.K."/>
            <person name="Kogle M.E."/>
            <person name="Barry K."/>
            <person name="Clum A."/>
            <person name="Na H."/>
            <person name="Ledsgaard L."/>
            <person name="Lin J."/>
            <person name="Lipzen A."/>
            <person name="Kuo A."/>
            <person name="Riley R."/>
            <person name="Mondo S."/>
            <person name="Labutti K."/>
            <person name="Haridas S."/>
            <person name="Pangalinan J."/>
            <person name="Salamov A.A."/>
            <person name="Simmons B.A."/>
            <person name="Magnuson J.K."/>
            <person name="Chen J."/>
            <person name="Drula E."/>
            <person name="Henrissat B."/>
            <person name="Wiebenga A."/>
            <person name="Lubbers R.J."/>
            <person name="Gomes A.C."/>
            <person name="Makela M.R."/>
            <person name="Stajich J."/>
            <person name="Grigoriev I.V."/>
            <person name="Mortensen U.H."/>
            <person name="De Vries R.P."/>
            <person name="Baker S.E."/>
            <person name="Andersen M.R."/>
        </authorList>
    </citation>
    <scope>NUCLEOTIDE SEQUENCE [LARGE SCALE GENOMIC DNA]</scope>
    <source>
        <strain evidence="3 4">CBS 123904</strain>
    </source>
</reference>
<comment type="caution">
    <text evidence="3">The sequence shown here is derived from an EMBL/GenBank/DDBJ whole genome shotgun (WGS) entry which is preliminary data.</text>
</comment>
<sequence>MDDLTCPGVPPEPGAGAGAGLPEIGILVRERERAFLGTGPDKRVPAMLARLRTCVVVYLVVLCFGRLLLLTAAAMRCGGWEVLRIGGQDFGLLPSDPLFIYRVLQCAEPSPVWVNVYLGIWWVLATISDRP</sequence>
<dbReference type="EMBL" id="JBFXLU010000045">
    <property type="protein sequence ID" value="KAL2849154.1"/>
    <property type="molecule type" value="Genomic_DNA"/>
</dbReference>
<organism evidence="3 4">
    <name type="scientific">Aspergillus pseudoustus</name>
    <dbReference type="NCBI Taxonomy" id="1810923"/>
    <lineage>
        <taxon>Eukaryota</taxon>
        <taxon>Fungi</taxon>
        <taxon>Dikarya</taxon>
        <taxon>Ascomycota</taxon>
        <taxon>Pezizomycotina</taxon>
        <taxon>Eurotiomycetes</taxon>
        <taxon>Eurotiomycetidae</taxon>
        <taxon>Eurotiales</taxon>
        <taxon>Aspergillaceae</taxon>
        <taxon>Aspergillus</taxon>
        <taxon>Aspergillus subgen. Nidulantes</taxon>
    </lineage>
</organism>
<evidence type="ECO:0008006" key="5">
    <source>
        <dbReference type="Google" id="ProtNLM"/>
    </source>
</evidence>
<gene>
    <name evidence="3" type="ORF">BJY01DRAFT_149587</name>
</gene>
<keyword evidence="4" id="KW-1185">Reference proteome</keyword>